<feature type="site" description="Essential for catalytic activity" evidence="14">
    <location>
        <position position="164"/>
    </location>
</feature>
<dbReference type="GO" id="GO:0003935">
    <property type="term" value="F:GTP cyclohydrolase II activity"/>
    <property type="evidence" value="ECO:0007669"/>
    <property type="project" value="TreeGrafter"/>
</dbReference>
<dbReference type="STRING" id="376489.A5892_16805"/>
<proteinExistence type="inferred from homology"/>
<dbReference type="EC" id="4.1.99.12" evidence="7 14"/>
<feature type="binding site" evidence="14">
    <location>
        <position position="28"/>
    </location>
    <ligand>
        <name>Mg(2+)</name>
        <dbReference type="ChEBI" id="CHEBI:18420"/>
        <label>2</label>
    </ligand>
</feature>
<accession>A0A172YI52</accession>
<feature type="binding site" evidence="14">
    <location>
        <begin position="27"/>
        <end position="28"/>
    </location>
    <ligand>
        <name>D-ribulose 5-phosphate</name>
        <dbReference type="ChEBI" id="CHEBI:58121"/>
    </ligand>
</feature>
<dbReference type="InterPro" id="IPR017945">
    <property type="entry name" value="DHBP_synth_RibB-like_a/b_dom"/>
</dbReference>
<dbReference type="PANTHER" id="PTHR21327:SF34">
    <property type="entry name" value="3,4-DIHYDROXY-2-BUTANONE 4-PHOSPHATE SYNTHASE"/>
    <property type="match status" value="1"/>
</dbReference>
<comment type="catalytic activity">
    <reaction evidence="1 14">
        <text>D-ribulose 5-phosphate = (2S)-2-hydroxy-3-oxobutyl phosphate + formate + H(+)</text>
        <dbReference type="Rhea" id="RHEA:18457"/>
        <dbReference type="ChEBI" id="CHEBI:15378"/>
        <dbReference type="ChEBI" id="CHEBI:15740"/>
        <dbReference type="ChEBI" id="CHEBI:58121"/>
        <dbReference type="ChEBI" id="CHEBI:58830"/>
        <dbReference type="EC" id="4.1.99.12"/>
    </reaction>
</comment>
<dbReference type="GO" id="GO:0000287">
    <property type="term" value="F:magnesium ion binding"/>
    <property type="evidence" value="ECO:0007669"/>
    <property type="project" value="UniProtKB-UniRule"/>
</dbReference>
<evidence type="ECO:0000256" key="11">
    <source>
        <dbReference type="ARBA" id="ARBA00022842"/>
    </source>
</evidence>
<feature type="binding site" evidence="14">
    <location>
        <begin position="140"/>
        <end position="144"/>
    </location>
    <ligand>
        <name>D-ribulose 5-phosphate</name>
        <dbReference type="ChEBI" id="CHEBI:58121"/>
    </ligand>
</feature>
<dbReference type="PANTHER" id="PTHR21327">
    <property type="entry name" value="GTP CYCLOHYDROLASE II-RELATED"/>
    <property type="match status" value="1"/>
</dbReference>
<dbReference type="HAMAP" id="MF_00180">
    <property type="entry name" value="RibB"/>
    <property type="match status" value="1"/>
</dbReference>
<evidence type="ECO:0000256" key="8">
    <source>
        <dbReference type="ARBA" id="ARBA00018836"/>
    </source>
</evidence>
<dbReference type="InterPro" id="IPR036144">
    <property type="entry name" value="RibA-like_sf"/>
</dbReference>
<comment type="function">
    <text evidence="3 14">Catalyzes the conversion of D-ribulose 5-phosphate to formate and 3,4-dihydroxy-2-butanone 4-phosphate.</text>
</comment>
<comment type="cofactor">
    <cofactor evidence="14">
        <name>Mg(2+)</name>
        <dbReference type="ChEBI" id="CHEBI:18420"/>
    </cofactor>
    <cofactor evidence="14">
        <name>Mn(2+)</name>
        <dbReference type="ChEBI" id="CHEBI:29035"/>
    </cofactor>
    <text evidence="14">Binds 2 divalent metal cations per subunit. Magnesium or manganese.</text>
</comment>
<dbReference type="InterPro" id="IPR032677">
    <property type="entry name" value="GTP_cyclohydro_II"/>
</dbReference>
<dbReference type="Gene3D" id="3.90.870.10">
    <property type="entry name" value="DHBP synthase"/>
    <property type="match status" value="1"/>
</dbReference>
<evidence type="ECO:0000256" key="13">
    <source>
        <dbReference type="ARBA" id="ARBA00023239"/>
    </source>
</evidence>
<dbReference type="SUPFAM" id="SSF142695">
    <property type="entry name" value="RibA-like"/>
    <property type="match status" value="1"/>
</dbReference>
<evidence type="ECO:0000256" key="1">
    <source>
        <dbReference type="ARBA" id="ARBA00000141"/>
    </source>
</evidence>
<feature type="binding site" evidence="14">
    <location>
        <position position="32"/>
    </location>
    <ligand>
        <name>D-ribulose 5-phosphate</name>
        <dbReference type="ChEBI" id="CHEBI:58121"/>
    </ligand>
</feature>
<feature type="binding site" evidence="14">
    <location>
        <position position="143"/>
    </location>
    <ligand>
        <name>Mg(2+)</name>
        <dbReference type="ChEBI" id="CHEBI:18420"/>
        <label>2</label>
    </ligand>
</feature>
<dbReference type="RefSeq" id="WP_064123774.1">
    <property type="nucleotide sequence ID" value="NZ_CP015243.1"/>
</dbReference>
<dbReference type="EMBL" id="CP015243">
    <property type="protein sequence ID" value="ANF58921.1"/>
    <property type="molecule type" value="Genomic_DNA"/>
</dbReference>
<sequence>MALSPISALVEDIARGKMVILMDDEDRENEGDVIMAAECVEAEHINFMARHARGLICMPLSKGRAKQLGLDLMVRDNGSGFGTKFTVSIEAASGISTGISAADRARTVRVAAARGAVPADIVQPGHVFPLISEDGGVLRRAGHTEAACDLAALAGFEPAGVICEVMNEDGTMARRDDLERFAEEHGIKIGTIAELIQYRILHERTVEKVGEEPVTTAFGDFTLHLFHDGIIDRHHLALVKGKPSHDEITTVRVHVPDTLRDVLALQTEGARGWAGLEALEALARAERGVMVLLDDECSRLDFKDQLEIFTGRRRVPRDRASDGSGNYLSIGTGAQILRALGVGKMRLLSSPWRFSALSGFGLEVIEQLGGDTFESHQPVE</sequence>
<dbReference type="PIRSF" id="PIRSF001259">
    <property type="entry name" value="RibA"/>
    <property type="match status" value="1"/>
</dbReference>
<comment type="similarity">
    <text evidence="14">Belongs to the DHBP synthase family.</text>
</comment>
<dbReference type="GO" id="GO:0008686">
    <property type="term" value="F:3,4-dihydroxy-2-butanone-4-phosphate synthase activity"/>
    <property type="evidence" value="ECO:0007669"/>
    <property type="project" value="UniProtKB-UniRule"/>
</dbReference>
<protein>
    <recommendedName>
        <fullName evidence="8 14">3,4-dihydroxy-2-butanone 4-phosphate synthase</fullName>
        <shortName evidence="14">DHBP synthase</shortName>
        <ecNumber evidence="7 14">4.1.99.12</ecNumber>
    </recommendedName>
</protein>
<reference evidence="16 17" key="1">
    <citation type="submission" date="2016-04" db="EMBL/GenBank/DDBJ databases">
        <title>Complete Genome Sequence of Halotalea alkalilenta IHB B 13600.</title>
        <authorList>
            <person name="Swarnkar M.K."/>
            <person name="Sharma A."/>
            <person name="Kaushal K."/>
            <person name="Soni R."/>
            <person name="Rana S."/>
            <person name="Singh A.K."/>
            <person name="Gulati A."/>
        </authorList>
    </citation>
    <scope>NUCLEOTIDE SEQUENCE [LARGE SCALE GENOMIC DNA]</scope>
    <source>
        <strain evidence="16 17">IHB B 13600</strain>
    </source>
</reference>
<evidence type="ECO:0000256" key="14">
    <source>
        <dbReference type="HAMAP-Rule" id="MF_00180"/>
    </source>
</evidence>
<dbReference type="Gene3D" id="3.40.50.10990">
    <property type="entry name" value="GTP cyclohydrolase II"/>
    <property type="match status" value="1"/>
</dbReference>
<dbReference type="SUPFAM" id="SSF55821">
    <property type="entry name" value="YrdC/RibB"/>
    <property type="match status" value="1"/>
</dbReference>
<dbReference type="FunFam" id="3.90.870.10:FF:000001">
    <property type="entry name" value="Riboflavin biosynthesis protein RibBA"/>
    <property type="match status" value="1"/>
</dbReference>
<dbReference type="NCBIfam" id="NF010626">
    <property type="entry name" value="PRK14019.1"/>
    <property type="match status" value="1"/>
</dbReference>
<evidence type="ECO:0000256" key="9">
    <source>
        <dbReference type="ARBA" id="ARBA00022619"/>
    </source>
</evidence>
<keyword evidence="11 14" id="KW-0460">Magnesium</keyword>
<evidence type="ECO:0000256" key="5">
    <source>
        <dbReference type="ARBA" id="ARBA00005520"/>
    </source>
</evidence>
<keyword evidence="17" id="KW-1185">Reference proteome</keyword>
<comment type="pathway">
    <text evidence="4 14">Cofactor biosynthesis; riboflavin biosynthesis; 2-hydroxy-3-oxobutyl phosphate from D-ribulose 5-phosphate: step 1/1.</text>
</comment>
<dbReference type="UniPathway" id="UPA00275">
    <property type="reaction ID" value="UER00399"/>
</dbReference>
<dbReference type="GO" id="GO:0009231">
    <property type="term" value="P:riboflavin biosynthetic process"/>
    <property type="evidence" value="ECO:0007669"/>
    <property type="project" value="UniProtKB-UniRule"/>
</dbReference>
<evidence type="ECO:0000256" key="2">
    <source>
        <dbReference type="ARBA" id="ARBA00001936"/>
    </source>
</evidence>
<dbReference type="NCBIfam" id="TIGR00506">
    <property type="entry name" value="ribB"/>
    <property type="match status" value="1"/>
</dbReference>
<organism evidence="16 17">
    <name type="scientific">Halotalea alkalilenta</name>
    <dbReference type="NCBI Taxonomy" id="376489"/>
    <lineage>
        <taxon>Bacteria</taxon>
        <taxon>Pseudomonadati</taxon>
        <taxon>Pseudomonadota</taxon>
        <taxon>Gammaproteobacteria</taxon>
        <taxon>Oceanospirillales</taxon>
        <taxon>Halomonadaceae</taxon>
        <taxon>Halotalea</taxon>
    </lineage>
</organism>
<evidence type="ECO:0000313" key="17">
    <source>
        <dbReference type="Proteomes" id="UP000077875"/>
    </source>
</evidence>
<comment type="similarity">
    <text evidence="6">In the C-terminal section; belongs to the GTP cyclohydrolase II family.</text>
</comment>
<evidence type="ECO:0000313" key="16">
    <source>
        <dbReference type="EMBL" id="ANF58921.1"/>
    </source>
</evidence>
<evidence type="ECO:0000259" key="15">
    <source>
        <dbReference type="Pfam" id="PF00925"/>
    </source>
</evidence>
<name>A0A172YI52_9GAMM</name>
<evidence type="ECO:0000256" key="6">
    <source>
        <dbReference type="ARBA" id="ARBA00008976"/>
    </source>
</evidence>
<feature type="domain" description="GTP cyclohydrolase II" evidence="15">
    <location>
        <begin position="209"/>
        <end position="367"/>
    </location>
</feature>
<comment type="similarity">
    <text evidence="5">In the N-terminal section; belongs to the DHBP synthase family.</text>
</comment>
<feature type="binding site" evidence="14">
    <location>
        <position position="28"/>
    </location>
    <ligand>
        <name>Mg(2+)</name>
        <dbReference type="ChEBI" id="CHEBI:18420"/>
        <label>1</label>
    </ligand>
</feature>
<keyword evidence="13 14" id="KW-0456">Lyase</keyword>
<evidence type="ECO:0000256" key="4">
    <source>
        <dbReference type="ARBA" id="ARBA00004904"/>
    </source>
</evidence>
<evidence type="ECO:0000256" key="12">
    <source>
        <dbReference type="ARBA" id="ARBA00023211"/>
    </source>
</evidence>
<dbReference type="GO" id="GO:0005829">
    <property type="term" value="C:cytosol"/>
    <property type="evidence" value="ECO:0007669"/>
    <property type="project" value="TreeGrafter"/>
</dbReference>
<dbReference type="KEGG" id="haa:A5892_16805"/>
<dbReference type="Pfam" id="PF00925">
    <property type="entry name" value="GTP_cyclohydro2"/>
    <property type="match status" value="1"/>
</dbReference>
<keyword evidence="9 14" id="KW-0686">Riboflavin biosynthesis</keyword>
<dbReference type="AlphaFoldDB" id="A0A172YI52"/>
<dbReference type="Pfam" id="PF00926">
    <property type="entry name" value="DHBP_synthase"/>
    <property type="match status" value="1"/>
</dbReference>
<evidence type="ECO:0000256" key="7">
    <source>
        <dbReference type="ARBA" id="ARBA00012153"/>
    </source>
</evidence>
<dbReference type="InterPro" id="IPR000422">
    <property type="entry name" value="DHBP_synthase_RibB"/>
</dbReference>
<keyword evidence="10 14" id="KW-0479">Metal-binding</keyword>
<keyword evidence="12 14" id="KW-0464">Manganese</keyword>
<comment type="cofactor">
    <cofactor evidence="2">
        <name>Mn(2+)</name>
        <dbReference type="ChEBI" id="CHEBI:29035"/>
    </cofactor>
</comment>
<evidence type="ECO:0000256" key="10">
    <source>
        <dbReference type="ARBA" id="ARBA00022723"/>
    </source>
</evidence>
<evidence type="ECO:0000256" key="3">
    <source>
        <dbReference type="ARBA" id="ARBA00002284"/>
    </source>
</evidence>
<dbReference type="GO" id="GO:0030145">
    <property type="term" value="F:manganese ion binding"/>
    <property type="evidence" value="ECO:0007669"/>
    <property type="project" value="UniProtKB-UniRule"/>
</dbReference>
<dbReference type="Proteomes" id="UP000077875">
    <property type="component" value="Chromosome"/>
</dbReference>
<feature type="site" description="Essential for catalytic activity" evidence="14">
    <location>
        <position position="126"/>
    </location>
</feature>
<comment type="subunit">
    <text evidence="14">Homodimer.</text>
</comment>
<gene>
    <name evidence="14" type="primary">ribB</name>
    <name evidence="16" type="ORF">A5892_16805</name>
</gene>